<dbReference type="FunFam" id="3.40.50.720:FF:000084">
    <property type="entry name" value="Short-chain dehydrogenase reductase"/>
    <property type="match status" value="1"/>
</dbReference>
<sequence>MTQKILSGKIAIITGANQGLGREISKSFVSAGADVMLCARNFRMLEETKQELNKLFGNEQEIYIKKCDVSNEKEVNALVVETFEKLGGCHILVNNAGIYGPKGKIEDQDWYVWKKTIEINVYGSIFLCRALIPHYKKQGFGKIIQLSGGGATKPLPNISGYATSKAAIVRFAETLAEEVRSYGIDVNCIAPGALNTNMLQEVLDSGPEKVGKDFYEKALKQKNKGGIPLSKGADLAVFLASSRSDGITGKLISAVWDNWEDWPEHLDILKNSDVYTLRRIAGRDRGLEWGDK</sequence>
<dbReference type="GO" id="GO:0016491">
    <property type="term" value="F:oxidoreductase activity"/>
    <property type="evidence" value="ECO:0007669"/>
    <property type="project" value="UniProtKB-KW"/>
</dbReference>
<evidence type="ECO:0000256" key="1">
    <source>
        <dbReference type="ARBA" id="ARBA00006484"/>
    </source>
</evidence>
<accession>A0A382MTE0</accession>
<dbReference type="AlphaFoldDB" id="A0A382MTE0"/>
<reference evidence="3" key="1">
    <citation type="submission" date="2018-05" db="EMBL/GenBank/DDBJ databases">
        <authorList>
            <person name="Lanie J.A."/>
            <person name="Ng W.-L."/>
            <person name="Kazmierczak K.M."/>
            <person name="Andrzejewski T.M."/>
            <person name="Davidsen T.M."/>
            <person name="Wayne K.J."/>
            <person name="Tettelin H."/>
            <person name="Glass J.I."/>
            <person name="Rusch D."/>
            <person name="Podicherti R."/>
            <person name="Tsui H.-C.T."/>
            <person name="Winkler M.E."/>
        </authorList>
    </citation>
    <scope>NUCLEOTIDE SEQUENCE</scope>
</reference>
<dbReference type="Pfam" id="PF00106">
    <property type="entry name" value="adh_short"/>
    <property type="match status" value="1"/>
</dbReference>
<dbReference type="PRINTS" id="PR00080">
    <property type="entry name" value="SDRFAMILY"/>
</dbReference>
<dbReference type="Gene3D" id="3.40.50.720">
    <property type="entry name" value="NAD(P)-binding Rossmann-like Domain"/>
    <property type="match status" value="1"/>
</dbReference>
<name>A0A382MTE0_9ZZZZ</name>
<protein>
    <recommendedName>
        <fullName evidence="4">Dehydrogenase</fullName>
    </recommendedName>
</protein>
<dbReference type="PANTHER" id="PTHR44196:SF1">
    <property type="entry name" value="DEHYDROGENASE_REDUCTASE SDR FAMILY MEMBER 7B"/>
    <property type="match status" value="1"/>
</dbReference>
<evidence type="ECO:0000313" key="3">
    <source>
        <dbReference type="EMBL" id="SVC52234.1"/>
    </source>
</evidence>
<gene>
    <name evidence="3" type="ORF">METZ01_LOCUS305088</name>
</gene>
<dbReference type="PANTHER" id="PTHR44196">
    <property type="entry name" value="DEHYDROGENASE/REDUCTASE SDR FAMILY MEMBER 7B"/>
    <property type="match status" value="1"/>
</dbReference>
<dbReference type="PRINTS" id="PR00081">
    <property type="entry name" value="GDHRDH"/>
</dbReference>
<keyword evidence="2" id="KW-0560">Oxidoreductase</keyword>
<comment type="similarity">
    <text evidence="1">Belongs to the short-chain dehydrogenases/reductases (SDR) family.</text>
</comment>
<evidence type="ECO:0000256" key="2">
    <source>
        <dbReference type="ARBA" id="ARBA00023002"/>
    </source>
</evidence>
<dbReference type="GO" id="GO:0016020">
    <property type="term" value="C:membrane"/>
    <property type="evidence" value="ECO:0007669"/>
    <property type="project" value="TreeGrafter"/>
</dbReference>
<dbReference type="InterPro" id="IPR002347">
    <property type="entry name" value="SDR_fam"/>
</dbReference>
<evidence type="ECO:0008006" key="4">
    <source>
        <dbReference type="Google" id="ProtNLM"/>
    </source>
</evidence>
<dbReference type="SUPFAM" id="SSF51735">
    <property type="entry name" value="NAD(P)-binding Rossmann-fold domains"/>
    <property type="match status" value="1"/>
</dbReference>
<dbReference type="InterPro" id="IPR036291">
    <property type="entry name" value="NAD(P)-bd_dom_sf"/>
</dbReference>
<organism evidence="3">
    <name type="scientific">marine metagenome</name>
    <dbReference type="NCBI Taxonomy" id="408172"/>
    <lineage>
        <taxon>unclassified sequences</taxon>
        <taxon>metagenomes</taxon>
        <taxon>ecological metagenomes</taxon>
    </lineage>
</organism>
<dbReference type="EMBL" id="UINC01095833">
    <property type="protein sequence ID" value="SVC52234.1"/>
    <property type="molecule type" value="Genomic_DNA"/>
</dbReference>
<proteinExistence type="inferred from homology"/>
<dbReference type="CDD" id="cd05233">
    <property type="entry name" value="SDR_c"/>
    <property type="match status" value="1"/>
</dbReference>